<dbReference type="EMBL" id="CP031222">
    <property type="protein sequence ID" value="AXI04339.1"/>
    <property type="molecule type" value="Genomic_DNA"/>
</dbReference>
<dbReference type="PROSITE" id="PS00171">
    <property type="entry name" value="TIM_1"/>
    <property type="match status" value="1"/>
</dbReference>
<evidence type="ECO:0000313" key="11">
    <source>
        <dbReference type="Proteomes" id="UP000253940"/>
    </source>
</evidence>
<comment type="pathway">
    <text evidence="8 9">Carbohydrate biosynthesis; gluconeogenesis.</text>
</comment>
<evidence type="ECO:0000256" key="4">
    <source>
        <dbReference type="ARBA" id="ARBA00022432"/>
    </source>
</evidence>
<dbReference type="Gene3D" id="3.20.20.70">
    <property type="entry name" value="Aldolase class I"/>
    <property type="match status" value="1"/>
</dbReference>
<keyword evidence="6 8" id="KW-0324">Glycolysis</keyword>
<dbReference type="Pfam" id="PF00121">
    <property type="entry name" value="TIM"/>
    <property type="match status" value="1"/>
</dbReference>
<comment type="subcellular location">
    <subcellularLocation>
        <location evidence="8 9">Cytoplasm</location>
    </subcellularLocation>
</comment>
<evidence type="ECO:0000256" key="6">
    <source>
        <dbReference type="ARBA" id="ARBA00023152"/>
    </source>
</evidence>
<dbReference type="HAMAP" id="MF_00147_B">
    <property type="entry name" value="TIM_B"/>
    <property type="match status" value="1"/>
</dbReference>
<dbReference type="InterPro" id="IPR022896">
    <property type="entry name" value="TrioseP_Isoase_bac/euk"/>
</dbReference>
<dbReference type="AlphaFoldDB" id="A0A345PAN0"/>
<dbReference type="GO" id="GO:0005829">
    <property type="term" value="C:cytosol"/>
    <property type="evidence" value="ECO:0007669"/>
    <property type="project" value="TreeGrafter"/>
</dbReference>
<comment type="similarity">
    <text evidence="3 8 9">Belongs to the triosephosphate isomerase family.</text>
</comment>
<comment type="catalytic activity">
    <reaction evidence="8 9">
        <text>D-glyceraldehyde 3-phosphate = dihydroxyacetone phosphate</text>
        <dbReference type="Rhea" id="RHEA:18585"/>
        <dbReference type="ChEBI" id="CHEBI:57642"/>
        <dbReference type="ChEBI" id="CHEBI:59776"/>
        <dbReference type="EC" id="5.3.1.1"/>
    </reaction>
</comment>
<evidence type="ECO:0000256" key="9">
    <source>
        <dbReference type="RuleBase" id="RU363013"/>
    </source>
</evidence>
<dbReference type="SUPFAM" id="SSF51351">
    <property type="entry name" value="Triosephosphate isomerase (TIM)"/>
    <property type="match status" value="1"/>
</dbReference>
<dbReference type="GO" id="GO:0004807">
    <property type="term" value="F:triose-phosphate isomerase activity"/>
    <property type="evidence" value="ECO:0007669"/>
    <property type="project" value="UniProtKB-UniRule"/>
</dbReference>
<dbReference type="CDD" id="cd00311">
    <property type="entry name" value="TIM"/>
    <property type="match status" value="1"/>
</dbReference>
<dbReference type="Proteomes" id="UP000253940">
    <property type="component" value="Chromosome"/>
</dbReference>
<dbReference type="GO" id="GO:0019563">
    <property type="term" value="P:glycerol catabolic process"/>
    <property type="evidence" value="ECO:0007669"/>
    <property type="project" value="TreeGrafter"/>
</dbReference>
<name>A0A345PAN0_9GAMM</name>
<feature type="binding site" evidence="8">
    <location>
        <begin position="19"/>
        <end position="21"/>
    </location>
    <ligand>
        <name>substrate</name>
    </ligand>
</feature>
<dbReference type="PANTHER" id="PTHR21139">
    <property type="entry name" value="TRIOSEPHOSPHATE ISOMERASE"/>
    <property type="match status" value="1"/>
</dbReference>
<dbReference type="InterPro" id="IPR035990">
    <property type="entry name" value="TIM_sf"/>
</dbReference>
<dbReference type="FunFam" id="3.20.20.70:FF:000016">
    <property type="entry name" value="Triosephosphate isomerase"/>
    <property type="match status" value="1"/>
</dbReference>
<protein>
    <recommendedName>
        <fullName evidence="8 9">Triosephosphate isomerase</fullName>
        <shortName evidence="8">TIM</shortName>
        <shortName evidence="8">TPI</shortName>
        <ecNumber evidence="8 9">5.3.1.1</ecNumber>
    </recommendedName>
    <alternativeName>
        <fullName evidence="8">Triose-phosphate isomerase</fullName>
    </alternativeName>
</protein>
<keyword evidence="11" id="KW-1185">Reference proteome</keyword>
<dbReference type="UniPathway" id="UPA00138"/>
<proteinExistence type="inferred from homology"/>
<dbReference type="InterPro" id="IPR020861">
    <property type="entry name" value="Triosephosphate_isomerase_AS"/>
</dbReference>
<comment type="pathway">
    <text evidence="2">Carbohydrate metabolism; erythritol degradation.</text>
</comment>
<dbReference type="NCBIfam" id="TIGR00419">
    <property type="entry name" value="tim"/>
    <property type="match status" value="1"/>
</dbReference>
<feature type="binding site" evidence="8">
    <location>
        <begin position="249"/>
        <end position="250"/>
    </location>
    <ligand>
        <name>substrate</name>
    </ligand>
</feature>
<dbReference type="EC" id="5.3.1.1" evidence="8 9"/>
<dbReference type="PANTHER" id="PTHR21139:SF42">
    <property type="entry name" value="TRIOSEPHOSPHATE ISOMERASE"/>
    <property type="match status" value="1"/>
</dbReference>
<dbReference type="InterPro" id="IPR013785">
    <property type="entry name" value="Aldolase_TIM"/>
</dbReference>
<dbReference type="GO" id="GO:0046166">
    <property type="term" value="P:glyceraldehyde-3-phosphate biosynthetic process"/>
    <property type="evidence" value="ECO:0007669"/>
    <property type="project" value="TreeGrafter"/>
</dbReference>
<evidence type="ECO:0000256" key="5">
    <source>
        <dbReference type="ARBA" id="ARBA00022490"/>
    </source>
</evidence>
<evidence type="ECO:0000256" key="3">
    <source>
        <dbReference type="ARBA" id="ARBA00007422"/>
    </source>
</evidence>
<feature type="active site" description="Electrophile" evidence="8">
    <location>
        <position position="112"/>
    </location>
</feature>
<feature type="binding site" evidence="8">
    <location>
        <position position="228"/>
    </location>
    <ligand>
        <name>substrate</name>
    </ligand>
</feature>
<evidence type="ECO:0000256" key="8">
    <source>
        <dbReference type="HAMAP-Rule" id="MF_00147"/>
    </source>
</evidence>
<evidence type="ECO:0000313" key="10">
    <source>
        <dbReference type="EMBL" id="AXI04339.1"/>
    </source>
</evidence>
<dbReference type="KEGG" id="mbah:HYN46_16750"/>
<dbReference type="GO" id="GO:0006094">
    <property type="term" value="P:gluconeogenesis"/>
    <property type="evidence" value="ECO:0007669"/>
    <property type="project" value="UniProtKB-UniRule"/>
</dbReference>
<evidence type="ECO:0000256" key="2">
    <source>
        <dbReference type="ARBA" id="ARBA00004939"/>
    </source>
</evidence>
<organism evidence="10 11">
    <name type="scientific">Aquirhabdus parva</name>
    <dbReference type="NCBI Taxonomy" id="2283318"/>
    <lineage>
        <taxon>Bacteria</taxon>
        <taxon>Pseudomonadati</taxon>
        <taxon>Pseudomonadota</taxon>
        <taxon>Gammaproteobacteria</taxon>
        <taxon>Moraxellales</taxon>
        <taxon>Moraxellaceae</taxon>
        <taxon>Aquirhabdus</taxon>
    </lineage>
</organism>
<keyword evidence="5 8" id="KW-0963">Cytoplasm</keyword>
<dbReference type="PROSITE" id="PS51440">
    <property type="entry name" value="TIM_2"/>
    <property type="match status" value="1"/>
</dbReference>
<dbReference type="RefSeq" id="WP_114900447.1">
    <property type="nucleotide sequence ID" value="NZ_CP031222.1"/>
</dbReference>
<dbReference type="InterPro" id="IPR000652">
    <property type="entry name" value="Triosephosphate_isomerase"/>
</dbReference>
<feature type="active site" description="Proton acceptor" evidence="8">
    <location>
        <position position="184"/>
    </location>
</feature>
<keyword evidence="4 8" id="KW-0312">Gluconeogenesis</keyword>
<comment type="subunit">
    <text evidence="8 9">Homodimer.</text>
</comment>
<keyword evidence="7 8" id="KW-0413">Isomerase</keyword>
<gene>
    <name evidence="8" type="primary">tpiA</name>
    <name evidence="10" type="ORF">HYN46_16750</name>
</gene>
<accession>A0A345PAN0</accession>
<evidence type="ECO:0000256" key="7">
    <source>
        <dbReference type="ARBA" id="ARBA00023235"/>
    </source>
</evidence>
<evidence type="ECO:0000256" key="1">
    <source>
        <dbReference type="ARBA" id="ARBA00004680"/>
    </source>
</evidence>
<comment type="pathway">
    <text evidence="1 8 9">Carbohydrate degradation; glycolysis; D-glyceraldehyde 3-phosphate from glycerone phosphate: step 1/1.</text>
</comment>
<feature type="binding site" evidence="8">
    <location>
        <position position="190"/>
    </location>
    <ligand>
        <name>substrate</name>
    </ligand>
</feature>
<dbReference type="OrthoDB" id="9809429at2"/>
<dbReference type="UniPathway" id="UPA00109">
    <property type="reaction ID" value="UER00189"/>
</dbReference>
<reference evidence="10 11" key="1">
    <citation type="submission" date="2018-07" db="EMBL/GenBank/DDBJ databases">
        <title>Genome sequencing of Moraxellaceae gen. HYN0046.</title>
        <authorList>
            <person name="Kim M."/>
            <person name="Yi H."/>
        </authorList>
    </citation>
    <scope>NUCLEOTIDE SEQUENCE [LARGE SCALE GENOMIC DNA]</scope>
    <source>
        <strain evidence="10 11">HYN0046</strain>
    </source>
</reference>
<comment type="function">
    <text evidence="8">Involved in the gluconeogenesis. Catalyzes stereospecifically the conversion of dihydroxyacetone phosphate (DHAP) to D-glyceraldehyde-3-phosphate (G3P).</text>
</comment>
<dbReference type="GO" id="GO:0006096">
    <property type="term" value="P:glycolytic process"/>
    <property type="evidence" value="ECO:0007669"/>
    <property type="project" value="UniProtKB-UniRule"/>
</dbReference>
<sequence>MPTSASPSFTTRKRWVIGNWKMNPNLAAAKNLTQALITELSTTPIQQCQLAIAPTHLHLITISSLIQHANIPSKIQLVAQDVATQRHTGAFTGDISADLLIDAGTEWVIVGHSERRTLHHEDEALIELKLRAALDAGLGVIWCVGETLSERESGQATAIVTAQVTAHTQLLSIIDPQKFILAYEPVWAIGTGRTASPEDAQQMHATIRQVLSHIRPALNETSLLYGGSVKSDNAGLLAQCPDIDGALVGGAALDADSFLQIAKAFDIA</sequence>